<dbReference type="Gene3D" id="3.40.50.300">
    <property type="entry name" value="P-loop containing nucleotide triphosphate hydrolases"/>
    <property type="match status" value="1"/>
</dbReference>
<name>A0ABT8T534_9BACT</name>
<organism evidence="15 16">
    <name type="scientific">Campylobacter magnus</name>
    <dbReference type="NCBI Taxonomy" id="3026462"/>
    <lineage>
        <taxon>Bacteria</taxon>
        <taxon>Pseudomonadati</taxon>
        <taxon>Campylobacterota</taxon>
        <taxon>Epsilonproteobacteria</taxon>
        <taxon>Campylobacterales</taxon>
        <taxon>Campylobacteraceae</taxon>
        <taxon>Campylobacter</taxon>
    </lineage>
</organism>
<evidence type="ECO:0000256" key="5">
    <source>
        <dbReference type="ARBA" id="ARBA00022692"/>
    </source>
</evidence>
<proteinExistence type="inferred from homology"/>
<dbReference type="PROSITE" id="PS50893">
    <property type="entry name" value="ABC_TRANSPORTER_2"/>
    <property type="match status" value="1"/>
</dbReference>
<keyword evidence="16" id="KW-1185">Reference proteome</keyword>
<dbReference type="InterPro" id="IPR027417">
    <property type="entry name" value="P-loop_NTPase"/>
</dbReference>
<feature type="transmembrane region" description="Helical" evidence="13">
    <location>
        <begin position="268"/>
        <end position="288"/>
    </location>
</feature>
<keyword evidence="2" id="KW-0813">Transport</keyword>
<evidence type="ECO:0000256" key="2">
    <source>
        <dbReference type="ARBA" id="ARBA00022448"/>
    </source>
</evidence>
<comment type="caution">
    <text evidence="15">The sequence shown here is derived from an EMBL/GenBank/DDBJ whole genome shotgun (WGS) entry which is preliminary data.</text>
</comment>
<dbReference type="Pfam" id="PF12704">
    <property type="entry name" value="MacB_PCD"/>
    <property type="match status" value="1"/>
</dbReference>
<evidence type="ECO:0000256" key="13">
    <source>
        <dbReference type="SAM" id="Phobius"/>
    </source>
</evidence>
<dbReference type="PROSITE" id="PS00211">
    <property type="entry name" value="ABC_TRANSPORTER_1"/>
    <property type="match status" value="1"/>
</dbReference>
<dbReference type="Pfam" id="PF00005">
    <property type="entry name" value="ABC_tran"/>
    <property type="match status" value="1"/>
</dbReference>
<feature type="transmembrane region" description="Helical" evidence="13">
    <location>
        <begin position="599"/>
        <end position="625"/>
    </location>
</feature>
<dbReference type="EMBL" id="JAULJQ010000001">
    <property type="protein sequence ID" value="MDO2408646.1"/>
    <property type="molecule type" value="Genomic_DNA"/>
</dbReference>
<keyword evidence="10 13" id="KW-0472">Membrane</keyword>
<evidence type="ECO:0000256" key="12">
    <source>
        <dbReference type="ARBA" id="ARBA00041199"/>
    </source>
</evidence>
<comment type="similarity">
    <text evidence="11">Belongs to the ABC transporter superfamily. Macrolide exporter (TC 3.A.1.122) family.</text>
</comment>
<evidence type="ECO:0000256" key="3">
    <source>
        <dbReference type="ARBA" id="ARBA00022475"/>
    </source>
</evidence>
<accession>A0ABT8T534</accession>
<dbReference type="InterPro" id="IPR050250">
    <property type="entry name" value="Macrolide_Exporter_MacB"/>
</dbReference>
<evidence type="ECO:0000256" key="4">
    <source>
        <dbReference type="ARBA" id="ARBA00022519"/>
    </source>
</evidence>
<comment type="subcellular location">
    <subcellularLocation>
        <location evidence="1">Cell inner membrane</location>
        <topology evidence="1">Multi-pass membrane protein</topology>
    </subcellularLocation>
</comment>
<evidence type="ECO:0000256" key="7">
    <source>
        <dbReference type="ARBA" id="ARBA00022840"/>
    </source>
</evidence>
<dbReference type="InterPro" id="IPR017911">
    <property type="entry name" value="MacB-like_ATP-bd"/>
</dbReference>
<evidence type="ECO:0000313" key="15">
    <source>
        <dbReference type="EMBL" id="MDO2408646.1"/>
    </source>
</evidence>
<keyword evidence="4" id="KW-0997">Cell inner membrane</keyword>
<feature type="transmembrane region" description="Helical" evidence="13">
    <location>
        <begin position="566"/>
        <end position="593"/>
    </location>
</feature>
<evidence type="ECO:0000256" key="10">
    <source>
        <dbReference type="ARBA" id="ARBA00023136"/>
    </source>
</evidence>
<protein>
    <recommendedName>
        <fullName evidence="12">Pyoverdine export ATP-binding/permease protein PvdT</fullName>
    </recommendedName>
</protein>
<dbReference type="InterPro" id="IPR025857">
    <property type="entry name" value="MacB_PCD"/>
</dbReference>
<keyword evidence="9 13" id="KW-1133">Transmembrane helix</keyword>
<evidence type="ECO:0000256" key="9">
    <source>
        <dbReference type="ARBA" id="ARBA00022989"/>
    </source>
</evidence>
<dbReference type="SMART" id="SM00382">
    <property type="entry name" value="AAA"/>
    <property type="match status" value="1"/>
</dbReference>
<dbReference type="SUPFAM" id="SSF52540">
    <property type="entry name" value="P-loop containing nucleoside triphosphate hydrolases"/>
    <property type="match status" value="1"/>
</dbReference>
<evidence type="ECO:0000256" key="6">
    <source>
        <dbReference type="ARBA" id="ARBA00022741"/>
    </source>
</evidence>
<dbReference type="InterPro" id="IPR017871">
    <property type="entry name" value="ABC_transporter-like_CS"/>
</dbReference>
<dbReference type="CDD" id="cd03255">
    <property type="entry name" value="ABC_MJ0796_LolCDE_FtsE"/>
    <property type="match status" value="1"/>
</dbReference>
<sequence>MIHLENITKSFANGSEQMLALKGVSLHIEAGEFIAIVGQSGSGKSTLMNIIGCLDTLTSGSYKLGGKDITHFSPDELSELRLKKFGFIFQRYNLISANNALENVALPAIYAGSHKDERTARALELLDMLGLKGKEYQNPNKLSGGQQQRVSIARALMNGGEILLCDEPTGALDSASGEMVLKILKELNAKGHTIIMVTHDKGIASHANRIIEIKDGQIICDEKKDAKLAKLKTPKLTYSNNLSALKAELSESLAMSIGAIKAHKLRSFLTMLGIIIGITSVICVVALAKGSQESIIESINKMGTNTIQINPGRGPGDRNSAKVKRFNVDDAKMLEKLDFVDYASPIMRTSAELIHANKSSTGLARAGNEKILQISGVELESGRNFTKEDVLNSASVMIIDQNTKKEFFQALKDDEVIGQNIIFAGHPFSIIGIAKKDEGPFGDTTLSVYLPYTTVTNRLTGDYNLRQIIVSIKNNINSQLAEQAISDILLARRGARDFHMRNSDTILQTIKATTDTMGLLISGVALISLLVGGIGVMNIMLVSVIERTKEIGVRMAIGAKGKNIMLQFLIEAVLLCALGGAVGVALAFAIGWLINLSGIVSMIFSLSSVLVAFGISSAIGIIFGYMPAKSASRLNPIDALQRE</sequence>
<gene>
    <name evidence="15" type="ORF">Q2362_00845</name>
</gene>
<dbReference type="Pfam" id="PF02687">
    <property type="entry name" value="FtsX"/>
    <property type="match status" value="1"/>
</dbReference>
<evidence type="ECO:0000313" key="16">
    <source>
        <dbReference type="Proteomes" id="UP001171111"/>
    </source>
</evidence>
<keyword evidence="6" id="KW-0547">Nucleotide-binding</keyword>
<keyword evidence="7" id="KW-0067">ATP-binding</keyword>
<feature type="domain" description="ABC transporter" evidence="14">
    <location>
        <begin position="2"/>
        <end position="240"/>
    </location>
</feature>
<evidence type="ECO:0000259" key="14">
    <source>
        <dbReference type="PROSITE" id="PS50893"/>
    </source>
</evidence>
<dbReference type="Proteomes" id="UP001171111">
    <property type="component" value="Unassembled WGS sequence"/>
</dbReference>
<dbReference type="RefSeq" id="WP_302243377.1">
    <property type="nucleotide sequence ID" value="NZ_JAULJQ010000001.1"/>
</dbReference>
<evidence type="ECO:0000256" key="11">
    <source>
        <dbReference type="ARBA" id="ARBA00038388"/>
    </source>
</evidence>
<keyword evidence="8" id="KW-1278">Translocase</keyword>
<reference evidence="15 16" key="1">
    <citation type="submission" date="2023-06" db="EMBL/GenBank/DDBJ databases">
        <title>Campylobacter magnum sp. nov., isolated from cecal contents of domestic pigs (Sus scrofa domesticus).</title>
        <authorList>
            <person name="Papic B."/>
            <person name="Gruntar I."/>
        </authorList>
    </citation>
    <scope>NUCLEOTIDE SEQUENCE [LARGE SCALE GENOMIC DNA]</scope>
    <source>
        <strain evidence="16">34484-21</strain>
    </source>
</reference>
<evidence type="ECO:0000256" key="1">
    <source>
        <dbReference type="ARBA" id="ARBA00004429"/>
    </source>
</evidence>
<keyword evidence="3" id="KW-1003">Cell membrane</keyword>
<dbReference type="PANTHER" id="PTHR30572">
    <property type="entry name" value="MEMBRANE COMPONENT OF TRANSPORTER-RELATED"/>
    <property type="match status" value="1"/>
</dbReference>
<dbReference type="InterPro" id="IPR003593">
    <property type="entry name" value="AAA+_ATPase"/>
</dbReference>
<dbReference type="InterPro" id="IPR003439">
    <property type="entry name" value="ABC_transporter-like_ATP-bd"/>
</dbReference>
<dbReference type="InterPro" id="IPR003838">
    <property type="entry name" value="ABC3_permease_C"/>
</dbReference>
<feature type="transmembrane region" description="Helical" evidence="13">
    <location>
        <begin position="517"/>
        <end position="545"/>
    </location>
</feature>
<keyword evidence="5 13" id="KW-0812">Transmembrane</keyword>
<evidence type="ECO:0000256" key="8">
    <source>
        <dbReference type="ARBA" id="ARBA00022967"/>
    </source>
</evidence>
<dbReference type="PANTHER" id="PTHR30572:SF14">
    <property type="entry name" value="MACROLIDE EXPORT ATP-BINDING_PERMEASE PROTEIN MACB"/>
    <property type="match status" value="1"/>
</dbReference>